<evidence type="ECO:0000313" key="10">
    <source>
        <dbReference type="Proteomes" id="UP001229025"/>
    </source>
</evidence>
<comment type="caution">
    <text evidence="9">The sequence shown here is derived from an EMBL/GenBank/DDBJ whole genome shotgun (WGS) entry which is preliminary data.</text>
</comment>
<evidence type="ECO:0000313" key="9">
    <source>
        <dbReference type="EMBL" id="MDI5883460.1"/>
    </source>
</evidence>
<sequence>MGVITRLKTRLTGGGDGGNGRLIRNLAWMGMSQGVHRIARLGATLVAARMIAPESFGIAAIVLTAHEIMHAISNAAVVPALVQAGREGYERLCRDAYWFNWVVCLGLMVLQMALAPLLAYLYDAPDLTLPLMALALIFPMLPPAAINAARILRSNRLHITARIEMGQSIGEAVGVMLLAAMGAGFWALILPKLIVTPIWTLTYRWCESWRIDERPSTLWSRPLMSFARPMMGVEVVSVLRQQMDYLLVGALFAMDVLGVYFFAFNAGLGISLGLLRAYSTAIFPQLCGDMTSRERLARMHHGMRLFALVAVPAIIAQSLLAPWYVPILFGEAWVERGALPILILICLSALPRILLDSCGQLLRAQGMPGADLKLQIFMTLMLGAGMFAGVPFGINGVAAGILVGISLAALPGYLWTRRLILAQDGLMTQTSTQPPDTPDTPQAASTASLSPDRDVQEARP</sequence>
<feature type="transmembrane region" description="Helical" evidence="8">
    <location>
        <begin position="398"/>
        <end position="416"/>
    </location>
</feature>
<accession>A0ABT6UL79</accession>
<dbReference type="PANTHER" id="PTHR30250">
    <property type="entry name" value="PST FAMILY PREDICTED COLANIC ACID TRANSPORTER"/>
    <property type="match status" value="1"/>
</dbReference>
<evidence type="ECO:0000256" key="6">
    <source>
        <dbReference type="ARBA" id="ARBA00023136"/>
    </source>
</evidence>
<feature type="transmembrane region" description="Helical" evidence="8">
    <location>
        <begin position="127"/>
        <end position="148"/>
    </location>
</feature>
<keyword evidence="5 8" id="KW-1133">Transmembrane helix</keyword>
<name>A0ABT6UL79_9GAMM</name>
<feature type="transmembrane region" description="Helical" evidence="8">
    <location>
        <begin position="337"/>
        <end position="355"/>
    </location>
</feature>
<proteinExistence type="inferred from homology"/>
<feature type="transmembrane region" description="Helical" evidence="8">
    <location>
        <begin position="96"/>
        <end position="121"/>
    </location>
</feature>
<comment type="similarity">
    <text evidence="2">Belongs to the polysaccharide synthase family.</text>
</comment>
<feature type="transmembrane region" description="Helical" evidence="8">
    <location>
        <begin position="376"/>
        <end position="392"/>
    </location>
</feature>
<evidence type="ECO:0000256" key="1">
    <source>
        <dbReference type="ARBA" id="ARBA00004651"/>
    </source>
</evidence>
<evidence type="ECO:0000256" key="2">
    <source>
        <dbReference type="ARBA" id="ARBA00007430"/>
    </source>
</evidence>
<feature type="compositionally biased region" description="Low complexity" evidence="7">
    <location>
        <begin position="428"/>
        <end position="448"/>
    </location>
</feature>
<comment type="subcellular location">
    <subcellularLocation>
        <location evidence="1">Cell membrane</location>
        <topology evidence="1">Multi-pass membrane protein</topology>
    </subcellularLocation>
</comment>
<feature type="transmembrane region" description="Helical" evidence="8">
    <location>
        <begin position="305"/>
        <end position="325"/>
    </location>
</feature>
<dbReference type="Pfam" id="PF13440">
    <property type="entry name" value="Polysacc_synt_3"/>
    <property type="match status" value="1"/>
</dbReference>
<reference evidence="10" key="2">
    <citation type="submission" date="2023-07" db="EMBL/GenBank/DDBJ databases">
        <title>Genome-based characterization of strain KMM 296 and proposal for reclassification of Cobetia litoralis and Cobetia pacifica, and emended description of the species Cobetia amphilecti and Cobetia marina.</title>
        <authorList>
            <person name="Balabanova L."/>
            <person name="Nedashkovskaya O."/>
        </authorList>
    </citation>
    <scope>NUCLEOTIDE SEQUENCE [LARGE SCALE GENOMIC DNA]</scope>
    <source>
        <strain evidence="10">NRIC 0815</strain>
    </source>
</reference>
<feature type="region of interest" description="Disordered" evidence="7">
    <location>
        <begin position="428"/>
        <end position="460"/>
    </location>
</feature>
<evidence type="ECO:0000256" key="5">
    <source>
        <dbReference type="ARBA" id="ARBA00022989"/>
    </source>
</evidence>
<evidence type="ECO:0000256" key="3">
    <source>
        <dbReference type="ARBA" id="ARBA00022475"/>
    </source>
</evidence>
<protein>
    <submittedName>
        <fullName evidence="9">Oligosaccharide flippase family protein</fullName>
    </submittedName>
</protein>
<feature type="transmembrane region" description="Helical" evidence="8">
    <location>
        <begin position="245"/>
        <end position="275"/>
    </location>
</feature>
<keyword evidence="6 8" id="KW-0472">Membrane</keyword>
<dbReference type="PANTHER" id="PTHR30250:SF10">
    <property type="entry name" value="LIPOPOLYSACCHARIDE BIOSYNTHESIS PROTEIN WZXC"/>
    <property type="match status" value="1"/>
</dbReference>
<evidence type="ECO:0000256" key="4">
    <source>
        <dbReference type="ARBA" id="ARBA00022692"/>
    </source>
</evidence>
<keyword evidence="4 8" id="KW-0812">Transmembrane</keyword>
<feature type="compositionally biased region" description="Basic and acidic residues" evidence="7">
    <location>
        <begin position="451"/>
        <end position="460"/>
    </location>
</feature>
<keyword evidence="3" id="KW-1003">Cell membrane</keyword>
<evidence type="ECO:0000256" key="8">
    <source>
        <dbReference type="SAM" id="Phobius"/>
    </source>
</evidence>
<dbReference type="InterPro" id="IPR050833">
    <property type="entry name" value="Poly_Biosynth_Transport"/>
</dbReference>
<feature type="transmembrane region" description="Helical" evidence="8">
    <location>
        <begin position="169"/>
        <end position="189"/>
    </location>
</feature>
<dbReference type="Proteomes" id="UP001229025">
    <property type="component" value="Unassembled WGS sequence"/>
</dbReference>
<dbReference type="EMBL" id="JASCSA010000002">
    <property type="protein sequence ID" value="MDI5883460.1"/>
    <property type="molecule type" value="Genomic_DNA"/>
</dbReference>
<reference evidence="9 10" key="1">
    <citation type="submission" date="2023-04" db="EMBL/GenBank/DDBJ databases">
        <authorList>
            <person name="Otstavnykh N."/>
            <person name="Seitkalieva A."/>
            <person name="Bystritskaya E."/>
        </authorList>
    </citation>
    <scope>NUCLEOTIDE SEQUENCE [LARGE SCALE GENOMIC DNA]</scope>
    <source>
        <strain evidence="9 10">NRIC 0815</strain>
    </source>
</reference>
<evidence type="ECO:0000256" key="7">
    <source>
        <dbReference type="SAM" id="MobiDB-lite"/>
    </source>
</evidence>
<dbReference type="RefSeq" id="WP_284726380.1">
    <property type="nucleotide sequence ID" value="NZ_JASCSA010000002.1"/>
</dbReference>
<organism evidence="9 10">
    <name type="scientific">Cobetia amphilecti</name>
    <dbReference type="NCBI Taxonomy" id="1055104"/>
    <lineage>
        <taxon>Bacteria</taxon>
        <taxon>Pseudomonadati</taxon>
        <taxon>Pseudomonadota</taxon>
        <taxon>Gammaproteobacteria</taxon>
        <taxon>Oceanospirillales</taxon>
        <taxon>Halomonadaceae</taxon>
        <taxon>Cobetia</taxon>
    </lineage>
</organism>
<gene>
    <name evidence="9" type="ORF">QLT01_03700</name>
</gene>
<keyword evidence="10" id="KW-1185">Reference proteome</keyword>